<keyword evidence="7" id="KW-0175">Coiled coil</keyword>
<keyword evidence="3 9" id="KW-0812">Transmembrane</keyword>
<name>A0AAW2ZSA5_9EUKA</name>
<feature type="compositionally biased region" description="Basic and acidic residues" evidence="8">
    <location>
        <begin position="341"/>
        <end position="354"/>
    </location>
</feature>
<evidence type="ECO:0000313" key="11">
    <source>
        <dbReference type="Proteomes" id="UP001431209"/>
    </source>
</evidence>
<dbReference type="GO" id="GO:0030007">
    <property type="term" value="P:intracellular potassium ion homeostasis"/>
    <property type="evidence" value="ECO:0007669"/>
    <property type="project" value="TreeGrafter"/>
</dbReference>
<dbReference type="GO" id="GO:1990573">
    <property type="term" value="P:potassium ion import across plasma membrane"/>
    <property type="evidence" value="ECO:0007669"/>
    <property type="project" value="TreeGrafter"/>
</dbReference>
<dbReference type="GO" id="GO:0005886">
    <property type="term" value="C:plasma membrane"/>
    <property type="evidence" value="ECO:0007669"/>
    <property type="project" value="TreeGrafter"/>
</dbReference>
<feature type="region of interest" description="Disordered" evidence="8">
    <location>
        <begin position="341"/>
        <end position="382"/>
    </location>
</feature>
<keyword evidence="11" id="KW-1185">Reference proteome</keyword>
<dbReference type="InterPro" id="IPR003445">
    <property type="entry name" value="Cat_transpt"/>
</dbReference>
<feature type="coiled-coil region" evidence="7">
    <location>
        <begin position="516"/>
        <end position="543"/>
    </location>
</feature>
<evidence type="ECO:0000256" key="4">
    <source>
        <dbReference type="ARBA" id="ARBA00022989"/>
    </source>
</evidence>
<dbReference type="PANTHER" id="PTHR31064:SF30">
    <property type="entry name" value="HIGH-AFFINITY POTASSIUM TRANSPORT PROTEIN-RELATED"/>
    <property type="match status" value="1"/>
</dbReference>
<evidence type="ECO:0000256" key="2">
    <source>
        <dbReference type="ARBA" id="ARBA00022448"/>
    </source>
</evidence>
<feature type="transmembrane region" description="Helical" evidence="9">
    <location>
        <begin position="162"/>
        <end position="189"/>
    </location>
</feature>
<feature type="transmembrane region" description="Helical" evidence="9">
    <location>
        <begin position="87"/>
        <end position="106"/>
    </location>
</feature>
<dbReference type="AlphaFoldDB" id="A0AAW2ZSA5"/>
<proteinExistence type="predicted"/>
<keyword evidence="6 9" id="KW-0472">Membrane</keyword>
<dbReference type="Pfam" id="PF02386">
    <property type="entry name" value="TrkH"/>
    <property type="match status" value="2"/>
</dbReference>
<feature type="transmembrane region" description="Helical" evidence="9">
    <location>
        <begin position="127"/>
        <end position="150"/>
    </location>
</feature>
<evidence type="ECO:0000256" key="1">
    <source>
        <dbReference type="ARBA" id="ARBA00004141"/>
    </source>
</evidence>
<comment type="caution">
    <text evidence="10">The sequence shown here is derived from an EMBL/GenBank/DDBJ whole genome shotgun (WGS) entry which is preliminary data.</text>
</comment>
<dbReference type="Proteomes" id="UP001431209">
    <property type="component" value="Unassembled WGS sequence"/>
</dbReference>
<evidence type="ECO:0000256" key="5">
    <source>
        <dbReference type="ARBA" id="ARBA00023065"/>
    </source>
</evidence>
<evidence type="ECO:0000256" key="3">
    <source>
        <dbReference type="ARBA" id="ARBA00022692"/>
    </source>
</evidence>
<gene>
    <name evidence="10" type="ORF">AKO1_010113</name>
</gene>
<evidence type="ECO:0000256" key="9">
    <source>
        <dbReference type="SAM" id="Phobius"/>
    </source>
</evidence>
<evidence type="ECO:0000256" key="7">
    <source>
        <dbReference type="SAM" id="Coils"/>
    </source>
</evidence>
<dbReference type="EMBL" id="JAOPGA020001893">
    <property type="protein sequence ID" value="KAL0491982.1"/>
    <property type="molecule type" value="Genomic_DNA"/>
</dbReference>
<accession>A0AAW2ZSA5</accession>
<keyword evidence="2" id="KW-0813">Transport</keyword>
<evidence type="ECO:0000256" key="8">
    <source>
        <dbReference type="SAM" id="MobiDB-lite"/>
    </source>
</evidence>
<comment type="subcellular location">
    <subcellularLocation>
        <location evidence="1">Membrane</location>
        <topology evidence="1">Multi-pass membrane protein</topology>
    </subcellularLocation>
</comment>
<evidence type="ECO:0000313" key="10">
    <source>
        <dbReference type="EMBL" id="KAL0491982.1"/>
    </source>
</evidence>
<dbReference type="GO" id="GO:0140107">
    <property type="term" value="F:high-affinity potassium ion transmembrane transporter activity"/>
    <property type="evidence" value="ECO:0007669"/>
    <property type="project" value="TreeGrafter"/>
</dbReference>
<dbReference type="InterPro" id="IPR051143">
    <property type="entry name" value="TrkH_K-transport"/>
</dbReference>
<dbReference type="PANTHER" id="PTHR31064">
    <property type="entry name" value="POTASSIUM TRANSPORT PROTEIN DDB_G0292412-RELATED"/>
    <property type="match status" value="1"/>
</dbReference>
<keyword evidence="4 9" id="KW-1133">Transmembrane helix</keyword>
<protein>
    <submittedName>
        <fullName evidence="10">Uncharacterized protein</fullName>
    </submittedName>
</protein>
<organism evidence="10 11">
    <name type="scientific">Acrasis kona</name>
    <dbReference type="NCBI Taxonomy" id="1008807"/>
    <lineage>
        <taxon>Eukaryota</taxon>
        <taxon>Discoba</taxon>
        <taxon>Heterolobosea</taxon>
        <taxon>Tetramitia</taxon>
        <taxon>Eutetramitia</taxon>
        <taxon>Acrasidae</taxon>
        <taxon>Acrasis</taxon>
    </lineage>
</organism>
<evidence type="ECO:0000256" key="6">
    <source>
        <dbReference type="ARBA" id="ARBA00023136"/>
    </source>
</evidence>
<sequence length="559" mass="64424">MMIERAKVSREDQEETNKLFVDEILRTEEERQHQSSLERSRRVSESYLARRLGSAMADAERKIKKKNLVVPHTDVEYEALNIKLFNYWLFEFFNTGLSTIALMLIFKKYLIMKFSYDPSFLDGQSPVWISLFQTITGFTNAGLSSFTLTMNSDNVARFGHNYGILSILIFTLLAGNTCYPIILRSIIVLSYKLSSKNKRCFKYLLNKHHHISIHLYPSLQTRIYLSITKLFLLVFGAFYGSYAEYSNPIFADSSYGHILFTCLFHVASSRTAGFTTMDISKFSIPFLLYLIVMMRTKAQMACDLRGQAYGIVKTEKELRKDTENMEVALRAVVFGNKSDKDANHLVSNEGDRGQETTLKITPEGENDQTDVPSEPSRRRGKKKDVVIIDVEDDAEYDAEQIVELNKREQLLFFMTLFFKKIWHHAGNLLYKNNVWLVLVTLLICMLEDRKMIDNTNWSLLKVIFEVVSAFGLCGLSLGYTDIPTSFSTVFTDFSKLMIIFTMLCGKHRGLSGSMKDQEYSKELAEEQAELDLEKRKYFELKAKLLKKRGRKNFATKVVL</sequence>
<keyword evidence="5" id="KW-0406">Ion transport</keyword>
<reference evidence="10 11" key="1">
    <citation type="submission" date="2024-03" db="EMBL/GenBank/DDBJ databases">
        <title>The Acrasis kona genome and developmental transcriptomes reveal deep origins of eukaryotic multicellular pathways.</title>
        <authorList>
            <person name="Sheikh S."/>
            <person name="Fu C.-J."/>
            <person name="Brown M.W."/>
            <person name="Baldauf S.L."/>
        </authorList>
    </citation>
    <scope>NUCLEOTIDE SEQUENCE [LARGE SCALE GENOMIC DNA]</scope>
    <source>
        <strain evidence="10 11">ATCC MYA-3509</strain>
    </source>
</reference>